<keyword evidence="9" id="KW-0739">Sodium transport</keyword>
<evidence type="ECO:0000256" key="9">
    <source>
        <dbReference type="ARBA" id="ARBA00023201"/>
    </source>
</evidence>
<dbReference type="PANTHER" id="PTHR10110:SF86">
    <property type="entry name" value="SODIUM_HYDROGEN EXCHANGER 7"/>
    <property type="match status" value="1"/>
</dbReference>
<proteinExistence type="predicted"/>
<feature type="transmembrane region" description="Helical" evidence="10">
    <location>
        <begin position="54"/>
        <end position="76"/>
    </location>
</feature>
<evidence type="ECO:0000313" key="12">
    <source>
        <dbReference type="EMBL" id="CAB4728473.1"/>
    </source>
</evidence>
<evidence type="ECO:0000256" key="2">
    <source>
        <dbReference type="ARBA" id="ARBA00022448"/>
    </source>
</evidence>
<evidence type="ECO:0000259" key="11">
    <source>
        <dbReference type="Pfam" id="PF00999"/>
    </source>
</evidence>
<dbReference type="GO" id="GO:0098719">
    <property type="term" value="P:sodium ion import across plasma membrane"/>
    <property type="evidence" value="ECO:0007669"/>
    <property type="project" value="TreeGrafter"/>
</dbReference>
<evidence type="ECO:0000256" key="7">
    <source>
        <dbReference type="ARBA" id="ARBA00023065"/>
    </source>
</evidence>
<organism evidence="12">
    <name type="scientific">freshwater metagenome</name>
    <dbReference type="NCBI Taxonomy" id="449393"/>
    <lineage>
        <taxon>unclassified sequences</taxon>
        <taxon>metagenomes</taxon>
        <taxon>ecological metagenomes</taxon>
    </lineage>
</organism>
<keyword evidence="2" id="KW-0813">Transport</keyword>
<evidence type="ECO:0000256" key="8">
    <source>
        <dbReference type="ARBA" id="ARBA00023136"/>
    </source>
</evidence>
<dbReference type="InterPro" id="IPR018422">
    <property type="entry name" value="Cation/H_exchanger_CPA1"/>
</dbReference>
<feature type="domain" description="Cation/H+ exchanger transmembrane" evidence="11">
    <location>
        <begin position="14"/>
        <end position="161"/>
    </location>
</feature>
<evidence type="ECO:0000256" key="5">
    <source>
        <dbReference type="ARBA" id="ARBA00022989"/>
    </source>
</evidence>
<evidence type="ECO:0000256" key="6">
    <source>
        <dbReference type="ARBA" id="ARBA00023053"/>
    </source>
</evidence>
<reference evidence="12" key="1">
    <citation type="submission" date="2020-05" db="EMBL/GenBank/DDBJ databases">
        <authorList>
            <person name="Chiriac C."/>
            <person name="Salcher M."/>
            <person name="Ghai R."/>
            <person name="Kavagutti S V."/>
        </authorList>
    </citation>
    <scope>NUCLEOTIDE SEQUENCE</scope>
</reference>
<dbReference type="EMBL" id="CAEZXR010000359">
    <property type="protein sequence ID" value="CAB4728473.1"/>
    <property type="molecule type" value="Genomic_DNA"/>
</dbReference>
<dbReference type="GO" id="GO:0015386">
    <property type="term" value="F:potassium:proton antiporter activity"/>
    <property type="evidence" value="ECO:0007669"/>
    <property type="project" value="TreeGrafter"/>
</dbReference>
<keyword evidence="3" id="KW-1003">Cell membrane</keyword>
<dbReference type="InterPro" id="IPR006153">
    <property type="entry name" value="Cation/H_exchanger_TM"/>
</dbReference>
<comment type="subcellular location">
    <subcellularLocation>
        <location evidence="1">Cell membrane</location>
        <topology evidence="1">Multi-pass membrane protein</topology>
    </subcellularLocation>
</comment>
<evidence type="ECO:0000256" key="3">
    <source>
        <dbReference type="ARBA" id="ARBA00022475"/>
    </source>
</evidence>
<dbReference type="Gene3D" id="6.10.140.1330">
    <property type="match status" value="1"/>
</dbReference>
<feature type="transmembrane region" description="Helical" evidence="10">
    <location>
        <begin position="83"/>
        <end position="105"/>
    </location>
</feature>
<accession>A0A6J6S154</accession>
<evidence type="ECO:0000256" key="4">
    <source>
        <dbReference type="ARBA" id="ARBA00022692"/>
    </source>
</evidence>
<dbReference type="AlphaFoldDB" id="A0A6J6S154"/>
<dbReference type="Pfam" id="PF00999">
    <property type="entry name" value="Na_H_Exchanger"/>
    <property type="match status" value="1"/>
</dbReference>
<dbReference type="GO" id="GO:0015385">
    <property type="term" value="F:sodium:proton antiporter activity"/>
    <property type="evidence" value="ECO:0007669"/>
    <property type="project" value="InterPro"/>
</dbReference>
<dbReference type="GO" id="GO:0005886">
    <property type="term" value="C:plasma membrane"/>
    <property type="evidence" value="ECO:0007669"/>
    <property type="project" value="UniProtKB-SubCell"/>
</dbReference>
<keyword evidence="7" id="KW-0406">Ion transport</keyword>
<sequence length="161" mass="16647">MDIALFLVAMTSGVLVVTAVSERLDLPSPLVLIVVGVIASYVPAVPEVHLEPEIVLLGLLPPLLYAAALQTSLVDFNANRRPILLLSVGLVVFTTFGVGALVHLLLPGVSWPAALAIGAVVAPPDAVAATAIGRRIGLPRRIVTILEGESLLNDATALVAL</sequence>
<evidence type="ECO:0000256" key="10">
    <source>
        <dbReference type="SAM" id="Phobius"/>
    </source>
</evidence>
<protein>
    <submittedName>
        <fullName evidence="12">Unannotated protein</fullName>
    </submittedName>
</protein>
<keyword evidence="8 10" id="KW-0472">Membrane</keyword>
<evidence type="ECO:0000256" key="1">
    <source>
        <dbReference type="ARBA" id="ARBA00004651"/>
    </source>
</evidence>
<dbReference type="GO" id="GO:0051453">
    <property type="term" value="P:regulation of intracellular pH"/>
    <property type="evidence" value="ECO:0007669"/>
    <property type="project" value="TreeGrafter"/>
</dbReference>
<gene>
    <name evidence="12" type="ORF">UFOPK2579_02429</name>
</gene>
<dbReference type="PANTHER" id="PTHR10110">
    <property type="entry name" value="SODIUM/HYDROGEN EXCHANGER"/>
    <property type="match status" value="1"/>
</dbReference>
<keyword evidence="5 10" id="KW-1133">Transmembrane helix</keyword>
<keyword evidence="6" id="KW-0915">Sodium</keyword>
<name>A0A6J6S154_9ZZZZ</name>
<keyword evidence="4 10" id="KW-0812">Transmembrane</keyword>
<feature type="transmembrane region" description="Helical" evidence="10">
    <location>
        <begin position="111"/>
        <end position="132"/>
    </location>
</feature>